<proteinExistence type="predicted"/>
<comment type="caution">
    <text evidence="2">The sequence shown here is derived from an EMBL/GenBank/DDBJ whole genome shotgun (WGS) entry which is preliminary data.</text>
</comment>
<name>A0AAW0BIH6_9AGAR</name>
<feature type="non-terminal residue" evidence="2">
    <location>
        <position position="238"/>
    </location>
</feature>
<reference evidence="2 3" key="1">
    <citation type="journal article" date="2024" name="J Genomics">
        <title>Draft genome sequencing and assembly of Favolaschia claudopus CIRM-BRFM 2984 isolated from oak limbs.</title>
        <authorList>
            <person name="Navarro D."/>
            <person name="Drula E."/>
            <person name="Chaduli D."/>
            <person name="Cazenave R."/>
            <person name="Ahrendt S."/>
            <person name="Wang J."/>
            <person name="Lipzen A."/>
            <person name="Daum C."/>
            <person name="Barry K."/>
            <person name="Grigoriev I.V."/>
            <person name="Favel A."/>
            <person name="Rosso M.N."/>
            <person name="Martin F."/>
        </authorList>
    </citation>
    <scope>NUCLEOTIDE SEQUENCE [LARGE SCALE GENOMIC DNA]</scope>
    <source>
        <strain evidence="2 3">CIRM-BRFM 2984</strain>
    </source>
</reference>
<evidence type="ECO:0000256" key="1">
    <source>
        <dbReference type="SAM" id="MobiDB-lite"/>
    </source>
</evidence>
<sequence length="238" mass="26192">MYGQEPLSGLEGVSKLPDITLDPPSDEQGRWVAWPWIDSTSLAIGDFDLSCLEALDEQLLTQPVQSFADTCWDAAVQSRRASVVDVTPPDGEHGCLTRQVHWAEGEVAQFKEGVKPIVVSTYARGDWTENLSQGEPGSDSESAADKLEPIRRNRLGIPDLPHPASPPPYPTRDIFEVHATTAEEAFVLRLDLDMSLLAATPKPQRIHWLLPFSAYKIKTTVPPAAVFRGVFPACIHEV</sequence>
<keyword evidence="3" id="KW-1185">Reference proteome</keyword>
<accession>A0AAW0BIH6</accession>
<dbReference type="EMBL" id="JAWWNJ010000034">
    <property type="protein sequence ID" value="KAK7025057.1"/>
    <property type="molecule type" value="Genomic_DNA"/>
</dbReference>
<evidence type="ECO:0000313" key="3">
    <source>
        <dbReference type="Proteomes" id="UP001362999"/>
    </source>
</evidence>
<feature type="region of interest" description="Disordered" evidence="1">
    <location>
        <begin position="1"/>
        <end position="21"/>
    </location>
</feature>
<dbReference type="AlphaFoldDB" id="A0AAW0BIH6"/>
<dbReference type="Proteomes" id="UP001362999">
    <property type="component" value="Unassembled WGS sequence"/>
</dbReference>
<gene>
    <name evidence="2" type="ORF">R3P38DRAFT_2952559</name>
</gene>
<evidence type="ECO:0000313" key="2">
    <source>
        <dbReference type="EMBL" id="KAK7025057.1"/>
    </source>
</evidence>
<organism evidence="2 3">
    <name type="scientific">Favolaschia claudopus</name>
    <dbReference type="NCBI Taxonomy" id="2862362"/>
    <lineage>
        <taxon>Eukaryota</taxon>
        <taxon>Fungi</taxon>
        <taxon>Dikarya</taxon>
        <taxon>Basidiomycota</taxon>
        <taxon>Agaricomycotina</taxon>
        <taxon>Agaricomycetes</taxon>
        <taxon>Agaricomycetidae</taxon>
        <taxon>Agaricales</taxon>
        <taxon>Marasmiineae</taxon>
        <taxon>Mycenaceae</taxon>
        <taxon>Favolaschia</taxon>
    </lineage>
</organism>
<protein>
    <submittedName>
        <fullName evidence="2">Uncharacterized protein</fullName>
    </submittedName>
</protein>